<dbReference type="InterPro" id="IPR058625">
    <property type="entry name" value="MdtA-like_BSH"/>
</dbReference>
<dbReference type="Gene3D" id="1.10.287.470">
    <property type="entry name" value="Helix hairpin bin"/>
    <property type="match status" value="1"/>
</dbReference>
<dbReference type="GO" id="GO:0015562">
    <property type="term" value="F:efflux transmembrane transporter activity"/>
    <property type="evidence" value="ECO:0007669"/>
    <property type="project" value="TreeGrafter"/>
</dbReference>
<evidence type="ECO:0000259" key="2">
    <source>
        <dbReference type="Pfam" id="PF25917"/>
    </source>
</evidence>
<dbReference type="Gene3D" id="2.40.30.170">
    <property type="match status" value="1"/>
</dbReference>
<keyword evidence="4" id="KW-1185">Reference proteome</keyword>
<dbReference type="Pfam" id="PF25917">
    <property type="entry name" value="BSH_RND"/>
    <property type="match status" value="1"/>
</dbReference>
<evidence type="ECO:0000256" key="1">
    <source>
        <dbReference type="SAM" id="Coils"/>
    </source>
</evidence>
<organism evidence="3 4">
    <name type="scientific">Roseovarius spongiae</name>
    <dbReference type="NCBI Taxonomy" id="2320272"/>
    <lineage>
        <taxon>Bacteria</taxon>
        <taxon>Pseudomonadati</taxon>
        <taxon>Pseudomonadota</taxon>
        <taxon>Alphaproteobacteria</taxon>
        <taxon>Rhodobacterales</taxon>
        <taxon>Roseobacteraceae</taxon>
        <taxon>Roseovarius</taxon>
    </lineage>
</organism>
<dbReference type="Proteomes" id="UP000281128">
    <property type="component" value="Unassembled WGS sequence"/>
</dbReference>
<proteinExistence type="predicted"/>
<feature type="coiled-coil region" evidence="1">
    <location>
        <begin position="119"/>
        <end position="153"/>
    </location>
</feature>
<dbReference type="SUPFAM" id="SSF111369">
    <property type="entry name" value="HlyD-like secretion proteins"/>
    <property type="match status" value="1"/>
</dbReference>
<dbReference type="AlphaFoldDB" id="A0A3A8B658"/>
<dbReference type="RefSeq" id="WP_121163267.1">
    <property type="nucleotide sequence ID" value="NZ_RAPE01000001.1"/>
</dbReference>
<dbReference type="PANTHER" id="PTHR30469:SF15">
    <property type="entry name" value="HLYD FAMILY OF SECRETION PROTEINS"/>
    <property type="match status" value="1"/>
</dbReference>
<protein>
    <submittedName>
        <fullName evidence="3">Biotin/lipoyl-binding protein</fullName>
    </submittedName>
</protein>
<reference evidence="3 4" key="1">
    <citation type="submission" date="2018-09" db="EMBL/GenBank/DDBJ databases">
        <title>Roseovarius spongiae sp. nov., isolated from a marine sponge.</title>
        <authorList>
            <person name="Zhuang L."/>
            <person name="Luo L."/>
        </authorList>
    </citation>
    <scope>NUCLEOTIDE SEQUENCE [LARGE SCALE GENOMIC DNA]</scope>
    <source>
        <strain evidence="3 4">HN-E21</strain>
    </source>
</reference>
<feature type="domain" description="Multidrug resistance protein MdtA-like barrel-sandwich hybrid" evidence="2">
    <location>
        <begin position="77"/>
        <end position="261"/>
    </location>
</feature>
<name>A0A3A8B658_9RHOB</name>
<accession>A0A3A8B658</accession>
<dbReference type="EMBL" id="RAPE01000001">
    <property type="protein sequence ID" value="RKF16275.1"/>
    <property type="molecule type" value="Genomic_DNA"/>
</dbReference>
<evidence type="ECO:0000313" key="4">
    <source>
        <dbReference type="Proteomes" id="UP000281128"/>
    </source>
</evidence>
<gene>
    <name evidence="3" type="ORF">D6850_01545</name>
</gene>
<comment type="caution">
    <text evidence="3">The sequence shown here is derived from an EMBL/GenBank/DDBJ whole genome shotgun (WGS) entry which is preliminary data.</text>
</comment>
<dbReference type="Gene3D" id="2.40.420.20">
    <property type="match status" value="1"/>
</dbReference>
<dbReference type="GO" id="GO:1990281">
    <property type="term" value="C:efflux pump complex"/>
    <property type="evidence" value="ECO:0007669"/>
    <property type="project" value="TreeGrafter"/>
</dbReference>
<sequence length="486" mass="51843">MRFLRHSLTGLFLVSMTLGLLGYAGYVLYDAVQTRLSAEPRMPERRERMFAVNVVTAAPQRITPVLTVFGEVQSRRSLEIRARASGTLVELAEAFEEGGQVRKGQLLARIDPADSEAALARAKSDVLDARAEVRDAQRSLGLAQDELAAAQAQADLRERAFQRQKDLEERGVGTAAAVETAELAASQARQVVITRRQAVAAAEARIDLAKTALSRAEISRDEAGRRLADTRITTGFSGSLSDVAAVEGGLVSANERLATLVDADALEVAFRVSTPQFARLLDADGRLRRAPVTATLEAFGVDLEATGAITRAGAAVGEGQTGRLVFARLGEAAGMKPGDFVTVRVREPPLDQVVRLPASALGADGAVLALGPDDRLESLEVTLLRRQGDDILVRGAALAGREVVTGRSPLLGAGIKVRAIRPESAGPRADAPEMLTLSAERRARLVAYVQDSADMPDAVKTRLLAKLGQDRVPARVVERLETRMGG</sequence>
<keyword evidence="1" id="KW-0175">Coiled coil</keyword>
<dbReference type="PANTHER" id="PTHR30469">
    <property type="entry name" value="MULTIDRUG RESISTANCE PROTEIN MDTA"/>
    <property type="match status" value="1"/>
</dbReference>
<evidence type="ECO:0000313" key="3">
    <source>
        <dbReference type="EMBL" id="RKF16275.1"/>
    </source>
</evidence>
<dbReference type="Gene3D" id="2.40.50.100">
    <property type="match status" value="1"/>
</dbReference>
<dbReference type="OrthoDB" id="7626141at2"/>